<dbReference type="AlphaFoldDB" id="A0A1I5RX47"/>
<name>A0A1I5RX47_9FIRM</name>
<keyword evidence="3" id="KW-1185">Reference proteome</keyword>
<proteinExistence type="predicted"/>
<dbReference type="SUPFAM" id="SSF55729">
    <property type="entry name" value="Acyl-CoA N-acyltransferases (Nat)"/>
    <property type="match status" value="1"/>
</dbReference>
<feature type="domain" description="N-acetyltransferase" evidence="1">
    <location>
        <begin position="1"/>
        <end position="78"/>
    </location>
</feature>
<dbReference type="Gene3D" id="3.40.630.30">
    <property type="match status" value="1"/>
</dbReference>
<dbReference type="RefSeq" id="WP_177201585.1">
    <property type="nucleotide sequence ID" value="NZ_FOXO01000005.1"/>
</dbReference>
<dbReference type="InterPro" id="IPR000182">
    <property type="entry name" value="GNAT_dom"/>
</dbReference>
<evidence type="ECO:0000313" key="3">
    <source>
        <dbReference type="Proteomes" id="UP000182624"/>
    </source>
</evidence>
<dbReference type="InterPro" id="IPR016181">
    <property type="entry name" value="Acyl_CoA_acyltransferase"/>
</dbReference>
<dbReference type="EMBL" id="FOXO01000005">
    <property type="protein sequence ID" value="SFP62957.1"/>
    <property type="molecule type" value="Genomic_DNA"/>
</dbReference>
<keyword evidence="2" id="KW-0808">Transferase</keyword>
<dbReference type="Proteomes" id="UP000182624">
    <property type="component" value="Unassembled WGS sequence"/>
</dbReference>
<sequence length="78" mass="8952">MICCLAVDPEYRQQGVASILLRKALAELDRSREITVSTFRENDEKGIAPRALYKKFGFQEGEMTEEFGYPNQVFVLHP</sequence>
<dbReference type="GO" id="GO:0016747">
    <property type="term" value="F:acyltransferase activity, transferring groups other than amino-acyl groups"/>
    <property type="evidence" value="ECO:0007669"/>
    <property type="project" value="InterPro"/>
</dbReference>
<evidence type="ECO:0000313" key="2">
    <source>
        <dbReference type="EMBL" id="SFP62957.1"/>
    </source>
</evidence>
<evidence type="ECO:0000259" key="1">
    <source>
        <dbReference type="PROSITE" id="PS51186"/>
    </source>
</evidence>
<protein>
    <submittedName>
        <fullName evidence="2">Acetyltransferase (GNAT) family protein</fullName>
    </submittedName>
</protein>
<reference evidence="3" key="1">
    <citation type="submission" date="2016-10" db="EMBL/GenBank/DDBJ databases">
        <authorList>
            <person name="Varghese N."/>
            <person name="Submissions S."/>
        </authorList>
    </citation>
    <scope>NUCLEOTIDE SEQUENCE [LARGE SCALE GENOMIC DNA]</scope>
    <source>
        <strain evidence="3">P18</strain>
    </source>
</reference>
<accession>A0A1I5RX47</accession>
<dbReference type="Pfam" id="PF13508">
    <property type="entry name" value="Acetyltransf_7"/>
    <property type="match status" value="1"/>
</dbReference>
<dbReference type="PROSITE" id="PS51186">
    <property type="entry name" value="GNAT"/>
    <property type="match status" value="1"/>
</dbReference>
<organism evidence="2 3">
    <name type="scientific">Butyrivibrio proteoclasticus</name>
    <dbReference type="NCBI Taxonomy" id="43305"/>
    <lineage>
        <taxon>Bacteria</taxon>
        <taxon>Bacillati</taxon>
        <taxon>Bacillota</taxon>
        <taxon>Clostridia</taxon>
        <taxon>Lachnospirales</taxon>
        <taxon>Lachnospiraceae</taxon>
        <taxon>Butyrivibrio</taxon>
    </lineage>
</organism>
<gene>
    <name evidence="2" type="ORF">SAMN04487928_1055</name>
</gene>
<dbReference type="CDD" id="cd04301">
    <property type="entry name" value="NAT_SF"/>
    <property type="match status" value="1"/>
</dbReference>